<proteinExistence type="predicted"/>
<gene>
    <name evidence="2" type="ORF">CPAG_00072</name>
</gene>
<sequence>MRAVRRSARPRPRPFWTSERPAKPRTPDGADDETQKTSLPGDPVEPALFVEIASRKPPCRWRHLALLTCTCLCSCRYKTYYFYLLAVDPSLPALPFNSQGPSATFEQKAPFMH</sequence>
<evidence type="ECO:0000256" key="1">
    <source>
        <dbReference type="SAM" id="MobiDB-lite"/>
    </source>
</evidence>
<dbReference type="Proteomes" id="UP000054567">
    <property type="component" value="Unassembled WGS sequence"/>
</dbReference>
<dbReference type="VEuPathDB" id="FungiDB:CPAG_00072"/>
<name>A0A0J6F0Y1_COCPO</name>
<organism evidence="2 3">
    <name type="scientific">Coccidioides posadasii RMSCC 3488</name>
    <dbReference type="NCBI Taxonomy" id="454284"/>
    <lineage>
        <taxon>Eukaryota</taxon>
        <taxon>Fungi</taxon>
        <taxon>Dikarya</taxon>
        <taxon>Ascomycota</taxon>
        <taxon>Pezizomycotina</taxon>
        <taxon>Eurotiomycetes</taxon>
        <taxon>Eurotiomycetidae</taxon>
        <taxon>Onygenales</taxon>
        <taxon>Onygenaceae</taxon>
        <taxon>Coccidioides</taxon>
    </lineage>
</organism>
<dbReference type="EMBL" id="DS268109">
    <property type="protein sequence ID" value="KMM63718.1"/>
    <property type="molecule type" value="Genomic_DNA"/>
</dbReference>
<feature type="region of interest" description="Disordered" evidence="1">
    <location>
        <begin position="1"/>
        <end position="43"/>
    </location>
</feature>
<reference evidence="3" key="2">
    <citation type="journal article" date="2009" name="Genome Res.">
        <title>Comparative genomic analyses of the human fungal pathogens Coccidioides and their relatives.</title>
        <authorList>
            <person name="Sharpton T.J."/>
            <person name="Stajich J.E."/>
            <person name="Rounsley S.D."/>
            <person name="Gardner M.J."/>
            <person name="Wortman J.R."/>
            <person name="Jordar V.S."/>
            <person name="Maiti R."/>
            <person name="Kodira C.D."/>
            <person name="Neafsey D.E."/>
            <person name="Zeng Q."/>
            <person name="Hung C.-Y."/>
            <person name="McMahan C."/>
            <person name="Muszewska A."/>
            <person name="Grynberg M."/>
            <person name="Mandel M.A."/>
            <person name="Kellner E.M."/>
            <person name="Barker B.M."/>
            <person name="Galgiani J.N."/>
            <person name="Orbach M.J."/>
            <person name="Kirkland T.N."/>
            <person name="Cole G.T."/>
            <person name="Henn M.R."/>
            <person name="Birren B.W."/>
            <person name="Taylor J.W."/>
        </authorList>
    </citation>
    <scope>NUCLEOTIDE SEQUENCE [LARGE SCALE GENOMIC DNA]</scope>
    <source>
        <strain evidence="3">RMSCC 3488</strain>
    </source>
</reference>
<protein>
    <submittedName>
        <fullName evidence="2">Uncharacterized protein</fullName>
    </submittedName>
</protein>
<reference evidence="2 3" key="1">
    <citation type="submission" date="2007-06" db="EMBL/GenBank/DDBJ databases">
        <title>The Genome Sequence of Coccidioides posadasii RMSCC_3488.</title>
        <authorList>
            <consortium name="Coccidioides Genome Resources Consortium"/>
            <consortium name="The Broad Institute Genome Sequencing Platform"/>
            <person name="Henn M.R."/>
            <person name="Sykes S."/>
            <person name="Young S."/>
            <person name="Jaffe D."/>
            <person name="Berlin A."/>
            <person name="Alvarez P."/>
            <person name="Butler J."/>
            <person name="Gnerre S."/>
            <person name="Grabherr M."/>
            <person name="Mauceli E."/>
            <person name="Brockman W."/>
            <person name="Kodira C."/>
            <person name="Alvarado L."/>
            <person name="Zeng Q."/>
            <person name="Crawford M."/>
            <person name="Antoine C."/>
            <person name="Devon K."/>
            <person name="Galgiani J."/>
            <person name="Orsborn K."/>
            <person name="Lewis M.L."/>
            <person name="Nusbaum C."/>
            <person name="Galagan J."/>
            <person name="Birren B."/>
        </authorList>
    </citation>
    <scope>NUCLEOTIDE SEQUENCE [LARGE SCALE GENOMIC DNA]</scope>
    <source>
        <strain evidence="2 3">RMSCC 3488</strain>
    </source>
</reference>
<reference evidence="3" key="3">
    <citation type="journal article" date="2010" name="Genome Res.">
        <title>Population genomic sequencing of Coccidioides fungi reveals recent hybridization and transposon control.</title>
        <authorList>
            <person name="Neafsey D.E."/>
            <person name="Barker B.M."/>
            <person name="Sharpton T.J."/>
            <person name="Stajich J.E."/>
            <person name="Park D.J."/>
            <person name="Whiston E."/>
            <person name="Hung C.-Y."/>
            <person name="McMahan C."/>
            <person name="White J."/>
            <person name="Sykes S."/>
            <person name="Heiman D."/>
            <person name="Young S."/>
            <person name="Zeng Q."/>
            <person name="Abouelleil A."/>
            <person name="Aftuck L."/>
            <person name="Bessette D."/>
            <person name="Brown A."/>
            <person name="FitzGerald M."/>
            <person name="Lui A."/>
            <person name="Macdonald J.P."/>
            <person name="Priest M."/>
            <person name="Orbach M.J."/>
            <person name="Galgiani J.N."/>
            <person name="Kirkland T.N."/>
            <person name="Cole G.T."/>
            <person name="Birren B.W."/>
            <person name="Henn M.R."/>
            <person name="Taylor J.W."/>
            <person name="Rounsley S.D."/>
        </authorList>
    </citation>
    <scope>NUCLEOTIDE SEQUENCE [LARGE SCALE GENOMIC DNA]</scope>
    <source>
        <strain evidence="3">RMSCC 3488</strain>
    </source>
</reference>
<evidence type="ECO:0000313" key="2">
    <source>
        <dbReference type="EMBL" id="KMM63718.1"/>
    </source>
</evidence>
<evidence type="ECO:0000313" key="3">
    <source>
        <dbReference type="Proteomes" id="UP000054567"/>
    </source>
</evidence>
<dbReference type="AlphaFoldDB" id="A0A0J6F0Y1"/>
<accession>A0A0J6F0Y1</accession>
<feature type="compositionally biased region" description="Basic residues" evidence="1">
    <location>
        <begin position="1"/>
        <end position="12"/>
    </location>
</feature>